<keyword evidence="8" id="KW-1185">Reference proteome</keyword>
<evidence type="ECO:0000313" key="8">
    <source>
        <dbReference type="Proteomes" id="UP001652700"/>
    </source>
</evidence>
<dbReference type="InterPro" id="IPR001584">
    <property type="entry name" value="Integrase_cat-core"/>
</dbReference>
<keyword evidence="2" id="KW-0863">Zinc-finger</keyword>
<keyword evidence="2" id="KW-0479">Metal-binding</keyword>
<dbReference type="InterPro" id="IPR050951">
    <property type="entry name" value="Retrovirus_Pol_polyprotein"/>
</dbReference>
<evidence type="ECO:0000259" key="5">
    <source>
        <dbReference type="PROSITE" id="PS50800"/>
    </source>
</evidence>
<feature type="domain" description="C3H1-type" evidence="4">
    <location>
        <begin position="1083"/>
        <end position="1110"/>
    </location>
</feature>
<dbReference type="PROSITE" id="PS50800">
    <property type="entry name" value="SAP"/>
    <property type="match status" value="1"/>
</dbReference>
<dbReference type="InterPro" id="IPR036397">
    <property type="entry name" value="RNaseH_sf"/>
</dbReference>
<proteinExistence type="predicted"/>
<sequence>MLLQELTIKQLREQLEEYELDSSGCKIVLQARLKDVLTKNGDDPETFHFQSAEQVILSKLKTVSETIDETSRKNNEKLEEVSRKSDDKFENVAKRFDETSQVIKEVCRQSNEKFESVSQVIKDVCRQNDEKFEEVSRTFDKIQKSVDDSKEMLEDKIKQLETMVTNTKVLPSVNAVVLAVEEKIKELESMITDTKVQPSVNAVALDLVVKDETPRDETSHHMRFKLPPFDGKSSWSIYLRQFEAIATANHWTEQEKAVSLTAALRGDAADILRSIPKGQEKCYQTLFTRLEKRYGDAHLQQVYKAQLRSRSQRASENLQEFEADVARVVRLAYPEVPDSVLEEIAVDTFVNGLKDNELQKALRLARPKVLDEALAIALEHEAASQASRNNRVITVEKGDKRKDERLVEMVRRVIRDTMPKRRMKRAGRVGSNTDASSIRPCSESYNHRLKVDEQLCPVRRTTVVNEQWQPQQLQEAQEDDPCIKRVLDWMRRGERPSWQNISACSPEVKAYWSQWNCLILKDDLLYRTFENDDGTESKLQLIVPKSKVSEVLRQLHDGTSGGHFGITKTLQKVRERFYWVNCKDDVRRWCQKCELCASGNGPVGKKRAPMRQYNVGSPMERVAIDIAGPFPETDAGNKYILVAMDYFTKWTEAYALPNQEAATVAEVLVKEFFSRFGVPLEIHSDQGRNFESALFQNVCKLIGANKTRTTPLHPQSDGMVERMNRTMGKHLSKVVSEHQRDWDQHIHLFLMAYRSAVNETTGQTPTCLMLGREVRLPCDLEFGCGPSEEHVAGEDYVDRLKLRMNNIHELARQHIQIASDRMKDQYDSRCKNESFEVGDLVWLYNPQRRRGLCPKLQRQWEGPYEVKKKINDVIYRIKKLPNGKPKVIHINRLAPYAGSNETEEARVLQQEMKDVAQPSFNQFMSNYAERKSARFGVTTEVQQDLFGVPENVSLAHCVAQDLEMTKGISSVFNRKFGRLDELRNQQPKIGRVLRLEDGPRSLLYIVTRKSYTDTPSYENIWRALTNLKKMVCNYDIKDLALPKIGHAVENLDWKIVRSMLEVIFRETGVRITVCCMNPKMSYPSKTVDCYFFSRGVCRAGESCRFRHPGPSRVADRDAQILRGEQCNKIIIDLPSYTSSRLSTDRTLSMFRDTPMQRR</sequence>
<dbReference type="PROSITE" id="PS50103">
    <property type="entry name" value="ZF_C3H1"/>
    <property type="match status" value="1"/>
</dbReference>
<evidence type="ECO:0000256" key="2">
    <source>
        <dbReference type="PROSITE-ProRule" id="PRU00723"/>
    </source>
</evidence>
<evidence type="ECO:0000259" key="6">
    <source>
        <dbReference type="PROSITE" id="PS50994"/>
    </source>
</evidence>
<feature type="coiled-coil region" evidence="3">
    <location>
        <begin position="143"/>
        <end position="197"/>
    </location>
</feature>
<feature type="domain" description="SAP" evidence="5">
    <location>
        <begin position="3"/>
        <end position="37"/>
    </location>
</feature>
<dbReference type="Pfam" id="PF00642">
    <property type="entry name" value="zf-CCCH"/>
    <property type="match status" value="1"/>
</dbReference>
<dbReference type="InterPro" id="IPR012337">
    <property type="entry name" value="RNaseH-like_sf"/>
</dbReference>
<dbReference type="Pfam" id="PF22938">
    <property type="entry name" value="Integrase_p58_C"/>
    <property type="match status" value="1"/>
</dbReference>
<dbReference type="InterPro" id="IPR043472">
    <property type="entry name" value="Macro_dom-like"/>
</dbReference>
<evidence type="ECO:0000256" key="1">
    <source>
        <dbReference type="ARBA" id="ARBA00012493"/>
    </source>
</evidence>
<dbReference type="InterPro" id="IPR000571">
    <property type="entry name" value="Znf_CCCH"/>
</dbReference>
<dbReference type="InterPro" id="IPR003034">
    <property type="entry name" value="SAP_dom"/>
</dbReference>
<dbReference type="Gene3D" id="1.10.340.70">
    <property type="match status" value="1"/>
</dbReference>
<accession>A0ABM5L628</accession>
<evidence type="ECO:0000259" key="4">
    <source>
        <dbReference type="PROSITE" id="PS50103"/>
    </source>
</evidence>
<evidence type="ECO:0000313" key="7">
    <source>
        <dbReference type="EnsemblMetazoa" id="XP_050517897.1"/>
    </source>
</evidence>
<protein>
    <recommendedName>
        <fullName evidence="1">RNA-directed DNA polymerase</fullName>
        <ecNumber evidence="1">2.7.7.49</ecNumber>
    </recommendedName>
</protein>
<dbReference type="GeneID" id="126892412"/>
<dbReference type="SUPFAM" id="SSF53098">
    <property type="entry name" value="Ribonuclease H-like"/>
    <property type="match status" value="1"/>
</dbReference>
<organism evidence="7 8">
    <name type="scientific">Diabrotica virgifera virgifera</name>
    <name type="common">western corn rootworm</name>
    <dbReference type="NCBI Taxonomy" id="50390"/>
    <lineage>
        <taxon>Eukaryota</taxon>
        <taxon>Metazoa</taxon>
        <taxon>Ecdysozoa</taxon>
        <taxon>Arthropoda</taxon>
        <taxon>Hexapoda</taxon>
        <taxon>Insecta</taxon>
        <taxon>Pterygota</taxon>
        <taxon>Neoptera</taxon>
        <taxon>Endopterygota</taxon>
        <taxon>Coleoptera</taxon>
        <taxon>Polyphaga</taxon>
        <taxon>Cucujiformia</taxon>
        <taxon>Chrysomeloidea</taxon>
        <taxon>Chrysomelidae</taxon>
        <taxon>Galerucinae</taxon>
        <taxon>Diabroticina</taxon>
        <taxon>Diabroticites</taxon>
        <taxon>Diabrotica</taxon>
    </lineage>
</organism>
<feature type="zinc finger region" description="C3H1-type" evidence="2">
    <location>
        <begin position="1083"/>
        <end position="1110"/>
    </location>
</feature>
<dbReference type="Pfam" id="PF00665">
    <property type="entry name" value="rve"/>
    <property type="match status" value="1"/>
</dbReference>
<dbReference type="InterPro" id="IPR041588">
    <property type="entry name" value="Integrase_H2C2"/>
</dbReference>
<feature type="domain" description="Integrase catalytic" evidence="6">
    <location>
        <begin position="614"/>
        <end position="773"/>
    </location>
</feature>
<dbReference type="SUPFAM" id="SSF52949">
    <property type="entry name" value="Macro domain-like"/>
    <property type="match status" value="1"/>
</dbReference>
<dbReference type="Gene3D" id="3.30.420.10">
    <property type="entry name" value="Ribonuclease H-like superfamily/Ribonuclease H"/>
    <property type="match status" value="1"/>
</dbReference>
<dbReference type="PROSITE" id="PS50994">
    <property type="entry name" value="INTEGRASE"/>
    <property type="match status" value="1"/>
</dbReference>
<dbReference type="Pfam" id="PF17921">
    <property type="entry name" value="Integrase_H2C2"/>
    <property type="match status" value="1"/>
</dbReference>
<reference evidence="7" key="1">
    <citation type="submission" date="2025-05" db="UniProtKB">
        <authorList>
            <consortium name="EnsemblMetazoa"/>
        </authorList>
    </citation>
    <scope>IDENTIFICATION</scope>
</reference>
<dbReference type="Proteomes" id="UP001652700">
    <property type="component" value="Unplaced"/>
</dbReference>
<dbReference type="InterPro" id="IPR054465">
    <property type="entry name" value="Integrase_p58-like_C"/>
</dbReference>
<name>A0ABM5L628_DIAVI</name>
<dbReference type="PANTHER" id="PTHR37984:SF15">
    <property type="entry name" value="INTEGRASE CATALYTIC DOMAIN-CONTAINING PROTEIN"/>
    <property type="match status" value="1"/>
</dbReference>
<dbReference type="RefSeq" id="XP_050517897.1">
    <property type="nucleotide sequence ID" value="XM_050661940.1"/>
</dbReference>
<dbReference type="Gene3D" id="4.10.1000.10">
    <property type="entry name" value="Zinc finger, CCCH-type"/>
    <property type="match status" value="1"/>
</dbReference>
<evidence type="ECO:0000256" key="3">
    <source>
        <dbReference type="SAM" id="Coils"/>
    </source>
</evidence>
<keyword evidence="3" id="KW-0175">Coiled coil</keyword>
<dbReference type="Gene3D" id="3.40.220.10">
    <property type="entry name" value="Leucine Aminopeptidase, subunit E, domain 1"/>
    <property type="match status" value="1"/>
</dbReference>
<dbReference type="PANTHER" id="PTHR37984">
    <property type="entry name" value="PROTEIN CBG26694"/>
    <property type="match status" value="1"/>
</dbReference>
<keyword evidence="2" id="KW-0862">Zinc</keyword>
<dbReference type="EC" id="2.7.7.49" evidence="1"/>
<dbReference type="EnsemblMetazoa" id="XM_050661940.1">
    <property type="protein sequence ID" value="XP_050517897.1"/>
    <property type="gene ID" value="LOC126892412"/>
</dbReference>
<dbReference type="SMART" id="SM00356">
    <property type="entry name" value="ZnF_C3H1"/>
    <property type="match status" value="1"/>
</dbReference>